<keyword evidence="2" id="KW-1185">Reference proteome</keyword>
<dbReference type="EMBL" id="JACCDE010000012">
    <property type="protein sequence ID" value="NYS77968.1"/>
    <property type="molecule type" value="Genomic_DNA"/>
</dbReference>
<sequence>MRYFFYIRYLMPSANHAFLAGRCIACLHGLMSGSKIKSSGIGVSFPSWATDSVGDSIAFVSKDINGLSYLSSVRYFKNMANEGFIEVSDIKMVPAISEEVRFIRNQHVAKSFPGEIKRRLVRSKKRAEKRGETFMPSSSVSDRFVDHCHVIPIDSRSSGQRFPLYVQYEALGQESPCDSYNSYGLATKQIHSGSVPNLKQIT</sequence>
<dbReference type="GO" id="GO:0043571">
    <property type="term" value="P:maintenance of CRISPR repeat elements"/>
    <property type="evidence" value="ECO:0007669"/>
    <property type="project" value="InterPro"/>
</dbReference>
<protein>
    <submittedName>
        <fullName evidence="1">Type I-F CRISPR-associated endoribonuclease Cas6/Csy4</fullName>
    </submittedName>
</protein>
<comment type="caution">
    <text evidence="1">The sequence shown here is derived from an EMBL/GenBank/DDBJ whole genome shotgun (WGS) entry which is preliminary data.</text>
</comment>
<dbReference type="Proteomes" id="UP000526892">
    <property type="component" value="Unassembled WGS sequence"/>
</dbReference>
<reference evidence="1 2" key="1">
    <citation type="journal article" date="2003" name="Extremophiles">
        <title>Halomonas glaciei sp. nov. isolated from fast ice of Adelie Land, Antarctica.</title>
        <authorList>
            <person name="Reddy G.S."/>
            <person name="Raghavan P.U."/>
            <person name="Sarita N.B."/>
            <person name="Prakash J.S."/>
            <person name="Nagesh N."/>
            <person name="Delille D."/>
            <person name="Shivaji S."/>
        </authorList>
    </citation>
    <scope>NUCLEOTIDE SEQUENCE [LARGE SCALE GENOMIC DNA]</scope>
    <source>
        <strain evidence="1 2">DD39</strain>
    </source>
</reference>
<name>A0A7Z0LT23_9GAMM</name>
<dbReference type="Pfam" id="PF09618">
    <property type="entry name" value="Cas_Csy4"/>
    <property type="match status" value="1"/>
</dbReference>
<dbReference type="InterPro" id="IPR013396">
    <property type="entry name" value="CRISPR-assoc_prot_Csy4"/>
</dbReference>
<dbReference type="InterPro" id="IPR042564">
    <property type="entry name" value="CRISPR-Cas6/Csy4_sf"/>
</dbReference>
<organism evidence="1 2">
    <name type="scientific">Vreelandella glaciei</name>
    <dbReference type="NCBI Taxonomy" id="186761"/>
    <lineage>
        <taxon>Bacteria</taxon>
        <taxon>Pseudomonadati</taxon>
        <taxon>Pseudomonadota</taxon>
        <taxon>Gammaproteobacteria</taxon>
        <taxon>Oceanospirillales</taxon>
        <taxon>Halomonadaceae</taxon>
        <taxon>Vreelandella</taxon>
    </lineage>
</organism>
<dbReference type="NCBIfam" id="TIGR02563">
    <property type="entry name" value="cas_Csy4"/>
    <property type="match status" value="1"/>
</dbReference>
<dbReference type="Gene3D" id="3.30.70.2540">
    <property type="entry name" value="CRISPR-associated endoribonuclease Cas6/Csy4"/>
    <property type="match status" value="1"/>
</dbReference>
<dbReference type="GO" id="GO:0004519">
    <property type="term" value="F:endonuclease activity"/>
    <property type="evidence" value="ECO:0007669"/>
    <property type="project" value="InterPro"/>
</dbReference>
<evidence type="ECO:0000313" key="2">
    <source>
        <dbReference type="Proteomes" id="UP000526892"/>
    </source>
</evidence>
<gene>
    <name evidence="1" type="primary">cas6f</name>
    <name evidence="1" type="ORF">HZS80_09615</name>
</gene>
<evidence type="ECO:0000313" key="1">
    <source>
        <dbReference type="EMBL" id="NYS77968.1"/>
    </source>
</evidence>
<dbReference type="RefSeq" id="WP_083024037.1">
    <property type="nucleotide sequence ID" value="NZ_JACCDE010000012.1"/>
</dbReference>
<accession>A0A7Z0LT23</accession>
<dbReference type="AlphaFoldDB" id="A0A7Z0LT23"/>
<proteinExistence type="predicted"/>